<evidence type="ECO:0000313" key="3">
    <source>
        <dbReference type="Proteomes" id="UP000647416"/>
    </source>
</evidence>
<gene>
    <name evidence="2" type="primary">spoVAE</name>
    <name evidence="2" type="ORF">H8706_11545</name>
</gene>
<dbReference type="Proteomes" id="UP000647416">
    <property type="component" value="Unassembled WGS sequence"/>
</dbReference>
<organism evidence="2 3">
    <name type="scientific">Qingrenia yutianensis</name>
    <dbReference type="NCBI Taxonomy" id="2763676"/>
    <lineage>
        <taxon>Bacteria</taxon>
        <taxon>Bacillati</taxon>
        <taxon>Bacillota</taxon>
        <taxon>Clostridia</taxon>
        <taxon>Eubacteriales</taxon>
        <taxon>Oscillospiraceae</taxon>
        <taxon>Qingrenia</taxon>
    </lineage>
</organism>
<evidence type="ECO:0000256" key="1">
    <source>
        <dbReference type="SAM" id="Phobius"/>
    </source>
</evidence>
<dbReference type="AlphaFoldDB" id="A0A926FFZ9"/>
<keyword evidence="1" id="KW-1133">Transmembrane helix</keyword>
<proteinExistence type="predicted"/>
<sequence length="119" mass="12320">MLYNIFKAFWVGGLLCVIAQIIIDKTKLTPARIMVSYVVAGAFLTLIGVYDPIVKYAGAGATVPIIGFGYSLCKGAVKAVSEKGLIGVMTGGITATAGGITAAILFGFLAALFSKPRSK</sequence>
<dbReference type="PANTHER" id="PTHR38450">
    <property type="entry name" value="STAGE V SPORULATION PROTEIN AC-RELATED"/>
    <property type="match status" value="1"/>
</dbReference>
<dbReference type="RefSeq" id="WP_262432763.1">
    <property type="nucleotide sequence ID" value="NZ_JACRTE010000037.1"/>
</dbReference>
<feature type="transmembrane region" description="Helical" evidence="1">
    <location>
        <begin position="85"/>
        <end position="113"/>
    </location>
</feature>
<keyword evidence="3" id="KW-1185">Reference proteome</keyword>
<dbReference type="InterPro" id="IPR014204">
    <property type="entry name" value="Spore_V_AE"/>
</dbReference>
<dbReference type="PANTHER" id="PTHR38450:SF2">
    <property type="entry name" value="STAGE V SPORULATION PROTEIN AEB"/>
    <property type="match status" value="1"/>
</dbReference>
<feature type="transmembrane region" description="Helical" evidence="1">
    <location>
        <begin position="30"/>
        <end position="50"/>
    </location>
</feature>
<accession>A0A926FFZ9</accession>
<dbReference type="InterPro" id="IPR005562">
    <property type="entry name" value="SpoVA"/>
</dbReference>
<protein>
    <submittedName>
        <fullName evidence="2">Stage V sporulation protein AE</fullName>
    </submittedName>
</protein>
<reference evidence="2" key="1">
    <citation type="submission" date="2020-08" db="EMBL/GenBank/DDBJ databases">
        <title>Genome public.</title>
        <authorList>
            <person name="Liu C."/>
            <person name="Sun Q."/>
        </authorList>
    </citation>
    <scope>NUCLEOTIDE SEQUENCE</scope>
    <source>
        <strain evidence="2">NSJ-50</strain>
    </source>
</reference>
<name>A0A926FFZ9_9FIRM</name>
<evidence type="ECO:0000313" key="2">
    <source>
        <dbReference type="EMBL" id="MBC8597490.1"/>
    </source>
</evidence>
<dbReference type="EMBL" id="JACRTE010000037">
    <property type="protein sequence ID" value="MBC8597490.1"/>
    <property type="molecule type" value="Genomic_DNA"/>
</dbReference>
<keyword evidence="1" id="KW-0812">Transmembrane</keyword>
<dbReference type="Pfam" id="PF03862">
    <property type="entry name" value="SpoVAC_SpoVAEB"/>
    <property type="match status" value="1"/>
</dbReference>
<feature type="transmembrane region" description="Helical" evidence="1">
    <location>
        <begin position="56"/>
        <end position="73"/>
    </location>
</feature>
<comment type="caution">
    <text evidence="2">The sequence shown here is derived from an EMBL/GenBank/DDBJ whole genome shotgun (WGS) entry which is preliminary data.</text>
</comment>
<feature type="transmembrane region" description="Helical" evidence="1">
    <location>
        <begin position="6"/>
        <end position="23"/>
    </location>
</feature>
<dbReference type="NCBIfam" id="TIGR02839">
    <property type="entry name" value="spore_V_AE"/>
    <property type="match status" value="1"/>
</dbReference>
<keyword evidence="1" id="KW-0472">Membrane</keyword>